<dbReference type="Proteomes" id="UP000228934">
    <property type="component" value="Unassembled WGS sequence"/>
</dbReference>
<feature type="chain" id="PRO_5013903470" description="Peptidase M12A domain-containing protein" evidence="2">
    <location>
        <begin position="26"/>
        <end position="133"/>
    </location>
</feature>
<comment type="caution">
    <text evidence="1">Lacks conserved residue(s) required for the propagation of feature annotation.</text>
</comment>
<dbReference type="GO" id="GO:0006508">
    <property type="term" value="P:proteolysis"/>
    <property type="evidence" value="ECO:0007669"/>
    <property type="project" value="InterPro"/>
</dbReference>
<name>A0A2G9PQ59_AQUCT</name>
<evidence type="ECO:0000256" key="1">
    <source>
        <dbReference type="PROSITE-ProRule" id="PRU01211"/>
    </source>
</evidence>
<dbReference type="Gene3D" id="3.40.390.10">
    <property type="entry name" value="Collagenase (Catalytic Domain)"/>
    <property type="match status" value="1"/>
</dbReference>
<reference evidence="5" key="1">
    <citation type="journal article" date="2017" name="Nat. Commun.">
        <title>The North American bullfrog draft genome provides insight into hormonal regulation of long noncoding RNA.</title>
        <authorList>
            <person name="Hammond S.A."/>
            <person name="Warren R.L."/>
            <person name="Vandervalk B.P."/>
            <person name="Kucuk E."/>
            <person name="Khan H."/>
            <person name="Gibb E.A."/>
            <person name="Pandoh P."/>
            <person name="Kirk H."/>
            <person name="Zhao Y."/>
            <person name="Jones M."/>
            <person name="Mungall A.J."/>
            <person name="Coope R."/>
            <person name="Pleasance S."/>
            <person name="Moore R.A."/>
            <person name="Holt R.A."/>
            <person name="Round J.M."/>
            <person name="Ohora S."/>
            <person name="Walle B.V."/>
            <person name="Veldhoen N."/>
            <person name="Helbing C.C."/>
            <person name="Birol I."/>
        </authorList>
    </citation>
    <scope>NUCLEOTIDE SEQUENCE [LARGE SCALE GENOMIC DNA]</scope>
</reference>
<dbReference type="InterPro" id="IPR001506">
    <property type="entry name" value="Peptidase_M12A"/>
</dbReference>
<organism evidence="4 5">
    <name type="scientific">Aquarana catesbeiana</name>
    <name type="common">American bullfrog</name>
    <name type="synonym">Rana catesbeiana</name>
    <dbReference type="NCBI Taxonomy" id="8400"/>
    <lineage>
        <taxon>Eukaryota</taxon>
        <taxon>Metazoa</taxon>
        <taxon>Chordata</taxon>
        <taxon>Craniata</taxon>
        <taxon>Vertebrata</taxon>
        <taxon>Euteleostomi</taxon>
        <taxon>Amphibia</taxon>
        <taxon>Batrachia</taxon>
        <taxon>Anura</taxon>
        <taxon>Neobatrachia</taxon>
        <taxon>Ranoidea</taxon>
        <taxon>Ranidae</taxon>
        <taxon>Aquarana</taxon>
    </lineage>
</organism>
<dbReference type="GO" id="GO:0004222">
    <property type="term" value="F:metalloendopeptidase activity"/>
    <property type="evidence" value="ECO:0007669"/>
    <property type="project" value="InterPro"/>
</dbReference>
<feature type="signal peptide" evidence="2">
    <location>
        <begin position="1"/>
        <end position="25"/>
    </location>
</feature>
<dbReference type="AlphaFoldDB" id="A0A2G9PQ59"/>
<keyword evidence="5" id="KW-1185">Reference proteome</keyword>
<evidence type="ECO:0000313" key="5">
    <source>
        <dbReference type="Proteomes" id="UP000228934"/>
    </source>
</evidence>
<dbReference type="PROSITE" id="PS51864">
    <property type="entry name" value="ASTACIN"/>
    <property type="match status" value="1"/>
</dbReference>
<dbReference type="SUPFAM" id="SSF55486">
    <property type="entry name" value="Metalloproteases ('zincins'), catalytic domain"/>
    <property type="match status" value="1"/>
</dbReference>
<evidence type="ECO:0000256" key="2">
    <source>
        <dbReference type="SAM" id="SignalP"/>
    </source>
</evidence>
<protein>
    <recommendedName>
        <fullName evidence="3">Peptidase M12A domain-containing protein</fullName>
    </recommendedName>
</protein>
<dbReference type="PANTHER" id="PTHR10127:SF899">
    <property type="entry name" value="ASTACIN-LIKE METALLOENDOPEPTIDASE-RELATED"/>
    <property type="match status" value="1"/>
</dbReference>
<dbReference type="InterPro" id="IPR024079">
    <property type="entry name" value="MetalloPept_cat_dom_sf"/>
</dbReference>
<evidence type="ECO:0000259" key="3">
    <source>
        <dbReference type="PROSITE" id="PS51864"/>
    </source>
</evidence>
<gene>
    <name evidence="4" type="ORF">AB205_0107420</name>
</gene>
<keyword evidence="2" id="KW-0732">Signal</keyword>
<dbReference type="PANTHER" id="PTHR10127">
    <property type="entry name" value="DISCOIDIN, CUB, EGF, LAMININ , AND ZINC METALLOPROTEASE DOMAIN CONTAINING"/>
    <property type="match status" value="1"/>
</dbReference>
<dbReference type="Pfam" id="PF01400">
    <property type="entry name" value="Astacin"/>
    <property type="match status" value="1"/>
</dbReference>
<accession>A0A2G9PQ59</accession>
<feature type="domain" description="Peptidase M12A" evidence="3">
    <location>
        <begin position="44"/>
        <end position="133"/>
    </location>
</feature>
<proteinExistence type="predicted"/>
<dbReference type="OrthoDB" id="291007at2759"/>
<sequence length="133" mass="14882">MDAAKYILIICYLLQTLLPLQISLATDSQNEAEDSEEDVSSIIAKLNKGQTCFWPKSSSGIVTVPYTLSVDYTSTDSAIIYSAIQEYTSLTCIRFVERKTETDYIQIQSVDGNSGDLRFLAELRHCGRQIGHF</sequence>
<evidence type="ECO:0000313" key="4">
    <source>
        <dbReference type="EMBL" id="PIO05390.1"/>
    </source>
</evidence>
<dbReference type="EMBL" id="KV922690">
    <property type="protein sequence ID" value="PIO05390.1"/>
    <property type="molecule type" value="Genomic_DNA"/>
</dbReference>